<sequence>MLQEDIATSLHSIISSMYNPQTETITLEDATRNITVKINLKNGAMMNFDFTQHKEKDKVFSIKTADFPIYAYHNSIARLAPIYDQLLFLGKHPTFANPDLIMSFAATVSNVTLMLGEQSLIKTENSITDILPQNLKNDVVIICGPISEYFVFTIHFVKPKNTATQLSFECPTFWHQFAPETVFPHLGHEYIVVDSVMLKTKSKTQTKILSELKAFQMLLSSISTNLAVEAEERDEEEEEEND</sequence>
<dbReference type="Proteomes" id="UP000179807">
    <property type="component" value="Unassembled WGS sequence"/>
</dbReference>
<dbReference type="RefSeq" id="XP_068356581.1">
    <property type="nucleotide sequence ID" value="XM_068493242.1"/>
</dbReference>
<protein>
    <submittedName>
        <fullName evidence="1">Uncharacterized protein</fullName>
    </submittedName>
</protein>
<organism evidence="1 2">
    <name type="scientific">Tritrichomonas foetus</name>
    <dbReference type="NCBI Taxonomy" id="1144522"/>
    <lineage>
        <taxon>Eukaryota</taxon>
        <taxon>Metamonada</taxon>
        <taxon>Parabasalia</taxon>
        <taxon>Tritrichomonadida</taxon>
        <taxon>Tritrichomonadidae</taxon>
        <taxon>Tritrichomonas</taxon>
    </lineage>
</organism>
<dbReference type="OrthoDB" id="10408063at2759"/>
<dbReference type="EMBL" id="MLAK01000827">
    <property type="protein sequence ID" value="OHT03445.1"/>
    <property type="molecule type" value="Genomic_DNA"/>
</dbReference>
<keyword evidence="2" id="KW-1185">Reference proteome</keyword>
<dbReference type="AlphaFoldDB" id="A0A1J4K1U4"/>
<dbReference type="VEuPathDB" id="TrichDB:TRFO_06689"/>
<accession>A0A1J4K1U4</accession>
<evidence type="ECO:0000313" key="1">
    <source>
        <dbReference type="EMBL" id="OHT03445.1"/>
    </source>
</evidence>
<reference evidence="1" key="1">
    <citation type="submission" date="2016-10" db="EMBL/GenBank/DDBJ databases">
        <authorList>
            <person name="Benchimol M."/>
            <person name="Almeida L.G."/>
            <person name="Vasconcelos A.T."/>
            <person name="Perreira-Neves A."/>
            <person name="Rosa I.A."/>
            <person name="Tasca T."/>
            <person name="Bogo M.R."/>
            <person name="de Souza W."/>
        </authorList>
    </citation>
    <scope>NUCLEOTIDE SEQUENCE [LARGE SCALE GENOMIC DNA]</scope>
    <source>
        <strain evidence="1">K</strain>
    </source>
</reference>
<comment type="caution">
    <text evidence="1">The sequence shown here is derived from an EMBL/GenBank/DDBJ whole genome shotgun (WGS) entry which is preliminary data.</text>
</comment>
<proteinExistence type="predicted"/>
<dbReference type="GeneID" id="94827946"/>
<name>A0A1J4K1U4_9EUKA</name>
<evidence type="ECO:0000313" key="2">
    <source>
        <dbReference type="Proteomes" id="UP000179807"/>
    </source>
</evidence>
<gene>
    <name evidence="1" type="ORF">TRFO_06689</name>
</gene>